<organism evidence="7 8">
    <name type="scientific">Nakamurella aerolata</name>
    <dbReference type="NCBI Taxonomy" id="1656892"/>
    <lineage>
        <taxon>Bacteria</taxon>
        <taxon>Bacillati</taxon>
        <taxon>Actinomycetota</taxon>
        <taxon>Actinomycetes</taxon>
        <taxon>Nakamurellales</taxon>
        <taxon>Nakamurellaceae</taxon>
        <taxon>Nakamurella</taxon>
    </lineage>
</organism>
<dbReference type="EC" id="2.7.1.35" evidence="1"/>
<evidence type="ECO:0000256" key="4">
    <source>
        <dbReference type="ARBA" id="ARBA00022777"/>
    </source>
</evidence>
<dbReference type="InterPro" id="IPR013749">
    <property type="entry name" value="PM/HMP-P_kinase-1"/>
</dbReference>
<evidence type="ECO:0000256" key="5">
    <source>
        <dbReference type="ARBA" id="ARBA00022840"/>
    </source>
</evidence>
<dbReference type="NCBIfam" id="TIGR00687">
    <property type="entry name" value="pyridox_kin"/>
    <property type="match status" value="1"/>
</dbReference>
<dbReference type="RefSeq" id="WP_171200458.1">
    <property type="nucleotide sequence ID" value="NZ_JABEND010000008.1"/>
</dbReference>
<evidence type="ECO:0000256" key="2">
    <source>
        <dbReference type="ARBA" id="ARBA00022679"/>
    </source>
</evidence>
<evidence type="ECO:0000259" key="6">
    <source>
        <dbReference type="Pfam" id="PF08543"/>
    </source>
</evidence>
<dbReference type="NCBIfam" id="NF004398">
    <property type="entry name" value="PRK05756.1"/>
    <property type="match status" value="1"/>
</dbReference>
<dbReference type="AlphaFoldDB" id="A0A849A874"/>
<dbReference type="CDD" id="cd01173">
    <property type="entry name" value="pyridoxal_pyridoxamine_kinase"/>
    <property type="match status" value="1"/>
</dbReference>
<feature type="domain" description="Pyridoxamine kinase/Phosphomethylpyrimidine kinase" evidence="6">
    <location>
        <begin position="92"/>
        <end position="252"/>
    </location>
</feature>
<keyword evidence="5" id="KW-0067">ATP-binding</keyword>
<dbReference type="GO" id="GO:0005524">
    <property type="term" value="F:ATP binding"/>
    <property type="evidence" value="ECO:0007669"/>
    <property type="project" value="UniProtKB-KW"/>
</dbReference>
<dbReference type="Proteomes" id="UP000562984">
    <property type="component" value="Unassembled WGS sequence"/>
</dbReference>
<comment type="caution">
    <text evidence="7">The sequence shown here is derived from an EMBL/GenBank/DDBJ whole genome shotgun (WGS) entry which is preliminary data.</text>
</comment>
<dbReference type="EMBL" id="JABEND010000008">
    <property type="protein sequence ID" value="NNG36759.1"/>
    <property type="molecule type" value="Genomic_DNA"/>
</dbReference>
<evidence type="ECO:0000313" key="7">
    <source>
        <dbReference type="EMBL" id="NNG36759.1"/>
    </source>
</evidence>
<dbReference type="InterPro" id="IPR029056">
    <property type="entry name" value="Ribokinase-like"/>
</dbReference>
<reference evidence="7 8" key="1">
    <citation type="submission" date="2020-05" db="EMBL/GenBank/DDBJ databases">
        <title>Nakamurella sp. DB0629 isolated from air conditioner.</title>
        <authorList>
            <person name="Kim D.H."/>
            <person name="Kim D.-U."/>
        </authorList>
    </citation>
    <scope>NUCLEOTIDE SEQUENCE [LARGE SCALE GENOMIC DNA]</scope>
    <source>
        <strain evidence="7 8">DB0629</strain>
    </source>
</reference>
<dbReference type="PANTHER" id="PTHR10534:SF2">
    <property type="entry name" value="PYRIDOXAL KINASE"/>
    <property type="match status" value="1"/>
</dbReference>
<dbReference type="GO" id="GO:0009443">
    <property type="term" value="P:pyridoxal 5'-phosphate salvage"/>
    <property type="evidence" value="ECO:0007669"/>
    <property type="project" value="InterPro"/>
</dbReference>
<dbReference type="Gene3D" id="3.40.1190.20">
    <property type="match status" value="1"/>
</dbReference>
<keyword evidence="2 7" id="KW-0808">Transferase</keyword>
<evidence type="ECO:0000313" key="8">
    <source>
        <dbReference type="Proteomes" id="UP000562984"/>
    </source>
</evidence>
<dbReference type="GO" id="GO:0005829">
    <property type="term" value="C:cytosol"/>
    <property type="evidence" value="ECO:0007669"/>
    <property type="project" value="TreeGrafter"/>
</dbReference>
<evidence type="ECO:0000256" key="1">
    <source>
        <dbReference type="ARBA" id="ARBA00012104"/>
    </source>
</evidence>
<accession>A0A849A874</accession>
<proteinExistence type="predicted"/>
<keyword evidence="4 7" id="KW-0418">Kinase</keyword>
<evidence type="ECO:0000256" key="3">
    <source>
        <dbReference type="ARBA" id="ARBA00022741"/>
    </source>
</evidence>
<dbReference type="SUPFAM" id="SSF53613">
    <property type="entry name" value="Ribokinase-like"/>
    <property type="match status" value="1"/>
</dbReference>
<gene>
    <name evidence="7" type="primary">pdxY</name>
    <name evidence="7" type="ORF">HKD39_13765</name>
</gene>
<name>A0A849A874_9ACTN</name>
<dbReference type="GO" id="GO:0008478">
    <property type="term" value="F:pyridoxal kinase activity"/>
    <property type="evidence" value="ECO:0007669"/>
    <property type="project" value="UniProtKB-EC"/>
</dbReference>
<dbReference type="Pfam" id="PF08543">
    <property type="entry name" value="Phos_pyr_kin"/>
    <property type="match status" value="1"/>
</dbReference>
<dbReference type="PANTHER" id="PTHR10534">
    <property type="entry name" value="PYRIDOXAL KINASE"/>
    <property type="match status" value="1"/>
</dbReference>
<dbReference type="InterPro" id="IPR004625">
    <property type="entry name" value="PyrdxlKinase"/>
</dbReference>
<keyword evidence="3" id="KW-0547">Nucleotide-binding</keyword>
<sequence>MRILSIQSSVAYGHVGNSAAAFPLQRLGHEVWPVLTVHFSNHTGYGQWQGPVLDPADVRAVLAGIEDLGVLGTADAVLTGYQGSPGVAAIVLDTVAKVRQLNPRAVYCCDPVLGDIGTGFFVLPGLPALMRDEVLPQADMVTPNVFELAYLASDAVAPEGGQPPLDQFADVSSLEAVQAAVERVRARGPRTVLVTSVEHSNIDGIAPDHIGMLGVDDTGSYLVTTPRLDADVNGLGDVTAALLLAHLSAGLPAAMEKVAGSVFAILKATVDAGSREIQLITAQDEIAQPTMHFRVERL</sequence>
<protein>
    <recommendedName>
        <fullName evidence="1">pyridoxal kinase</fullName>
        <ecNumber evidence="1">2.7.1.35</ecNumber>
    </recommendedName>
</protein>
<keyword evidence="8" id="KW-1185">Reference proteome</keyword>